<dbReference type="OrthoDB" id="6448165at2"/>
<dbReference type="RefSeq" id="WP_045970240.1">
    <property type="nucleotide sequence ID" value="NZ_CAWMED010000001.1"/>
</dbReference>
<dbReference type="KEGG" id="xdo:XDD1_1768"/>
<evidence type="ECO:0000313" key="4">
    <source>
        <dbReference type="Proteomes" id="UP000324170"/>
    </source>
</evidence>
<dbReference type="AlphaFoldDB" id="A0A068QQZ1"/>
<evidence type="ECO:0000313" key="2">
    <source>
        <dbReference type="EMBL" id="TYP00746.1"/>
    </source>
</evidence>
<dbReference type="EMBL" id="VNHN01000058">
    <property type="protein sequence ID" value="TYP00746.1"/>
    <property type="molecule type" value="Genomic_DNA"/>
</dbReference>
<sequence length="571" mass="63779">MNEKKEVLKSGAVITPVGSSTIEVSLKDGSTVFNGQSIYLIVTIKTNDPNILSEISKVKIEDQSKSIHQVIYKPFVKNFTSKEKHGHSILLLTIDNNQSLTEIPFKVMAYDKNERPVNINSLPISYKISKNPPKEIITLKTENEFIKLPTTDNPITSKTSTYSIYEGVVLDTAGNAINTQVVISTQRNQLSPGSEVINITDDSEGDVNLIDPIEKRNHQYSIILNSDENGKIKFRAYPKKGKPARIDFIAAIQNLTGDTYTASMCIFPDNSHNRQLDNPFINEMEEGGVLKKLVGRDHFNVEINQYDNSYETDILAFFTEYYGTDEKILLSPTYRTGDINKIGDTPFPFTYDQLEPNKLGGLYYMVIPQEGEPRYSESLNVKYIQDEDSSDGNKNEIYDKVTVYSTYADLPIKASDTDSTISESSAVIFDMISQGLVFGEGNNNKDSAGLYVMIKVAGASNIGNLPQPNQSGKVKVSIKSSNGLVSKEYGFDLTNLKQDGSIKYQVVTIPFCFLKGVLPIDGYNPSRLYVNYYTTTDKATGEKAYSKTWKVDINTMDPNEYDDDEYYGCSS</sequence>
<dbReference type="Proteomes" id="UP000032721">
    <property type="component" value="Chromosome"/>
</dbReference>
<evidence type="ECO:0000313" key="3">
    <source>
        <dbReference type="Proteomes" id="UP000032721"/>
    </source>
</evidence>
<name>A0A068QQZ1_9GAMM</name>
<proteinExistence type="predicted"/>
<dbReference type="EMBL" id="FO704550">
    <property type="protein sequence ID" value="CDG17467.1"/>
    <property type="molecule type" value="Genomic_DNA"/>
</dbReference>
<evidence type="ECO:0000313" key="1">
    <source>
        <dbReference type="EMBL" id="CDG17467.1"/>
    </source>
</evidence>
<reference evidence="1 3" key="1">
    <citation type="submission" date="2013-07" db="EMBL/GenBank/DDBJ databases">
        <authorList>
            <person name="Genoscope - CEA"/>
        </authorList>
    </citation>
    <scope>NUCLEOTIDE SEQUENCE [LARGE SCALE GENOMIC DNA]</scope>
    <source>
        <strain evidence="1">FRM16</strain>
        <strain evidence="3">FRM16 / DSM 17909</strain>
    </source>
</reference>
<keyword evidence="4" id="KW-1185">Reference proteome</keyword>
<dbReference type="HOGENOM" id="CLU_483906_0_0_6"/>
<gene>
    <name evidence="2" type="ORF">LY16_02885</name>
    <name evidence="1" type="ORF">XDD1_1768</name>
</gene>
<accession>A0A068QQZ1</accession>
<protein>
    <submittedName>
        <fullName evidence="1">Uncharacterized protein</fullName>
    </submittedName>
</protein>
<reference evidence="2 4" key="2">
    <citation type="submission" date="2019-07" db="EMBL/GenBank/DDBJ databases">
        <title>Genomic Encyclopedia of Type Strains, Phase I: the one thousand microbial genomes (KMG-I) project.</title>
        <authorList>
            <person name="Kyrpides N."/>
        </authorList>
    </citation>
    <scope>NUCLEOTIDE SEQUENCE [LARGE SCALE GENOMIC DNA]</scope>
    <source>
        <strain evidence="2 4">DSM 17909</strain>
    </source>
</reference>
<organism evidence="1 3">
    <name type="scientific">Xenorhabdus doucetiae</name>
    <dbReference type="NCBI Taxonomy" id="351671"/>
    <lineage>
        <taxon>Bacteria</taxon>
        <taxon>Pseudomonadati</taxon>
        <taxon>Pseudomonadota</taxon>
        <taxon>Gammaproteobacteria</taxon>
        <taxon>Enterobacterales</taxon>
        <taxon>Morganellaceae</taxon>
        <taxon>Xenorhabdus</taxon>
    </lineage>
</organism>
<dbReference type="Proteomes" id="UP000324170">
    <property type="component" value="Unassembled WGS sequence"/>
</dbReference>
<dbReference type="STRING" id="351671.XDD1_1768"/>